<dbReference type="GO" id="GO:1902201">
    <property type="term" value="P:negative regulation of bacterial-type flagellum-dependent cell motility"/>
    <property type="evidence" value="ECO:0007669"/>
    <property type="project" value="TreeGrafter"/>
</dbReference>
<feature type="transmembrane region" description="Helical" evidence="4">
    <location>
        <begin position="35"/>
        <end position="54"/>
    </location>
</feature>
<feature type="transmembrane region" description="Helical" evidence="4">
    <location>
        <begin position="148"/>
        <end position="169"/>
    </location>
</feature>
<keyword evidence="7" id="KW-1185">Reference proteome</keyword>
<dbReference type="Pfam" id="PF00990">
    <property type="entry name" value="GGDEF"/>
    <property type="match status" value="1"/>
</dbReference>
<feature type="transmembrane region" description="Helical" evidence="4">
    <location>
        <begin position="93"/>
        <end position="112"/>
    </location>
</feature>
<evidence type="ECO:0000259" key="5">
    <source>
        <dbReference type="PROSITE" id="PS50887"/>
    </source>
</evidence>
<dbReference type="PROSITE" id="PS50887">
    <property type="entry name" value="GGDEF"/>
    <property type="match status" value="1"/>
</dbReference>
<evidence type="ECO:0000256" key="3">
    <source>
        <dbReference type="SAM" id="Coils"/>
    </source>
</evidence>
<comment type="caution">
    <text evidence="6">The sequence shown here is derived from an EMBL/GenBank/DDBJ whole genome shotgun (WGS) entry which is preliminary data.</text>
</comment>
<dbReference type="SMART" id="SM00267">
    <property type="entry name" value="GGDEF"/>
    <property type="match status" value="1"/>
</dbReference>
<dbReference type="GO" id="GO:0005886">
    <property type="term" value="C:plasma membrane"/>
    <property type="evidence" value="ECO:0007669"/>
    <property type="project" value="TreeGrafter"/>
</dbReference>
<feature type="transmembrane region" description="Helical" evidence="4">
    <location>
        <begin position="6"/>
        <end position="23"/>
    </location>
</feature>
<keyword evidence="4" id="KW-1133">Transmembrane helix</keyword>
<evidence type="ECO:0000256" key="1">
    <source>
        <dbReference type="ARBA" id="ARBA00012528"/>
    </source>
</evidence>
<feature type="coiled-coil region" evidence="3">
    <location>
        <begin position="206"/>
        <end position="237"/>
    </location>
</feature>
<dbReference type="OrthoDB" id="9783076at2"/>
<dbReference type="Proteomes" id="UP000482487">
    <property type="component" value="Unassembled WGS sequence"/>
</dbReference>
<evidence type="ECO:0000313" key="6">
    <source>
        <dbReference type="EMBL" id="MYL81533.1"/>
    </source>
</evidence>
<reference evidence="6 7" key="1">
    <citation type="submission" date="2020-01" db="EMBL/GenBank/DDBJ databases">
        <title>Genome sequence of Desulfovibrio aerotolerans DSM 16695(T).</title>
        <authorList>
            <person name="Karnachuk O."/>
            <person name="Avakyan M."/>
            <person name="Mardanov A."/>
            <person name="Kadnikov V."/>
            <person name="Ravin N."/>
        </authorList>
    </citation>
    <scope>NUCLEOTIDE SEQUENCE [LARGE SCALE GENOMIC DNA]</scope>
    <source>
        <strain evidence="6 7">DSM 16695</strain>
    </source>
</reference>
<dbReference type="AlphaFoldDB" id="A0A7C9MIN7"/>
<accession>A0A7C9MIN7</accession>
<dbReference type="InterPro" id="IPR043128">
    <property type="entry name" value="Rev_trsase/Diguanyl_cyclase"/>
</dbReference>
<dbReference type="NCBIfam" id="TIGR00254">
    <property type="entry name" value="GGDEF"/>
    <property type="match status" value="1"/>
</dbReference>
<organism evidence="6 7">
    <name type="scientific">Solidesulfovibrio aerotolerans</name>
    <dbReference type="NCBI Taxonomy" id="295255"/>
    <lineage>
        <taxon>Bacteria</taxon>
        <taxon>Pseudomonadati</taxon>
        <taxon>Thermodesulfobacteriota</taxon>
        <taxon>Desulfovibrionia</taxon>
        <taxon>Desulfovibrionales</taxon>
        <taxon>Desulfovibrionaceae</taxon>
        <taxon>Solidesulfovibrio</taxon>
    </lineage>
</organism>
<dbReference type="RefSeq" id="WP_160957658.1">
    <property type="nucleotide sequence ID" value="NZ_WVUD01000001.1"/>
</dbReference>
<dbReference type="InterPro" id="IPR050469">
    <property type="entry name" value="Diguanylate_Cyclase"/>
</dbReference>
<comment type="catalytic activity">
    <reaction evidence="2">
        <text>2 GTP = 3',3'-c-di-GMP + 2 diphosphate</text>
        <dbReference type="Rhea" id="RHEA:24898"/>
        <dbReference type="ChEBI" id="CHEBI:33019"/>
        <dbReference type="ChEBI" id="CHEBI:37565"/>
        <dbReference type="ChEBI" id="CHEBI:58805"/>
        <dbReference type="EC" id="2.7.7.65"/>
    </reaction>
</comment>
<dbReference type="InterPro" id="IPR029787">
    <property type="entry name" value="Nucleotide_cyclase"/>
</dbReference>
<gene>
    <name evidence="6" type="ORF">GTA51_00065</name>
</gene>
<protein>
    <recommendedName>
        <fullName evidence="1">diguanylate cyclase</fullName>
        <ecNumber evidence="1">2.7.7.65</ecNumber>
    </recommendedName>
</protein>
<evidence type="ECO:0000313" key="7">
    <source>
        <dbReference type="Proteomes" id="UP000482487"/>
    </source>
</evidence>
<feature type="domain" description="GGDEF" evidence="5">
    <location>
        <begin position="265"/>
        <end position="402"/>
    </location>
</feature>
<keyword evidence="4" id="KW-0472">Membrane</keyword>
<keyword evidence="4" id="KW-0812">Transmembrane</keyword>
<name>A0A7C9MIN7_9BACT</name>
<dbReference type="PANTHER" id="PTHR45138">
    <property type="entry name" value="REGULATORY COMPONENTS OF SENSORY TRANSDUCTION SYSTEM"/>
    <property type="match status" value="1"/>
</dbReference>
<dbReference type="GO" id="GO:0043709">
    <property type="term" value="P:cell adhesion involved in single-species biofilm formation"/>
    <property type="evidence" value="ECO:0007669"/>
    <property type="project" value="TreeGrafter"/>
</dbReference>
<dbReference type="CDD" id="cd01949">
    <property type="entry name" value="GGDEF"/>
    <property type="match status" value="1"/>
</dbReference>
<evidence type="ECO:0000256" key="2">
    <source>
        <dbReference type="ARBA" id="ARBA00034247"/>
    </source>
</evidence>
<evidence type="ECO:0000256" key="4">
    <source>
        <dbReference type="SAM" id="Phobius"/>
    </source>
</evidence>
<dbReference type="Gene3D" id="3.30.70.270">
    <property type="match status" value="1"/>
</dbReference>
<dbReference type="InterPro" id="IPR000160">
    <property type="entry name" value="GGDEF_dom"/>
</dbReference>
<dbReference type="GO" id="GO:0052621">
    <property type="term" value="F:diguanylate cyclase activity"/>
    <property type="evidence" value="ECO:0007669"/>
    <property type="project" value="UniProtKB-EC"/>
</dbReference>
<keyword evidence="3" id="KW-0175">Coiled coil</keyword>
<feature type="transmembrane region" description="Helical" evidence="4">
    <location>
        <begin position="118"/>
        <end position="136"/>
    </location>
</feature>
<feature type="transmembrane region" description="Helical" evidence="4">
    <location>
        <begin position="60"/>
        <end position="86"/>
    </location>
</feature>
<dbReference type="EC" id="2.7.7.65" evidence="1"/>
<feature type="transmembrane region" description="Helical" evidence="4">
    <location>
        <begin position="181"/>
        <end position="204"/>
    </location>
</feature>
<dbReference type="SUPFAM" id="SSF55073">
    <property type="entry name" value="Nucleotide cyclase"/>
    <property type="match status" value="1"/>
</dbReference>
<sequence>MDTRTIILLLAIGSFLFFLLLLLDQFRKAPAQRIPYWAGAKFLQAVGSLILFVRGPTPEFATIASANTLLLLGCAYEAWAVCYLVGYRVGRRVHVPVALAIVAVCLATFCLAPPNRAQVVFAVHTVFYALPAVVLLRQNRAGSLLRWVLGASYLLVSLLFLAQVLWLAVDVAQSWQRFGAIIYAVMVPSIYGILIVSGFSMLLLAKDKSDSELEAAQASLRNKDEQYRRKLERLNKTDDLTGIANRRHFDAVLAREYARHTRSGEVLSLILADVDHFKAFNDCYGHVAGDECLRRIGGLLAANASRATDLAARYGGEEFACILPMTDLNGACAIAEQIRRAFEALAIPHKGSSTAGVVTASFGVATMRCTKDRTFSEVVAAADKLLYAAKSSGRNCVQCQAVKD</sequence>
<dbReference type="PANTHER" id="PTHR45138:SF9">
    <property type="entry name" value="DIGUANYLATE CYCLASE DGCM-RELATED"/>
    <property type="match status" value="1"/>
</dbReference>
<proteinExistence type="predicted"/>
<dbReference type="EMBL" id="WVUD01000001">
    <property type="protein sequence ID" value="MYL81533.1"/>
    <property type="molecule type" value="Genomic_DNA"/>
</dbReference>
<dbReference type="FunFam" id="3.30.70.270:FF:000001">
    <property type="entry name" value="Diguanylate cyclase domain protein"/>
    <property type="match status" value="1"/>
</dbReference>